<comment type="subcellular location">
    <subcellularLocation>
        <location evidence="1">Membrane</location>
        <topology evidence="1">Multi-pass membrane protein</topology>
    </subcellularLocation>
</comment>
<evidence type="ECO:0000259" key="6">
    <source>
        <dbReference type="Pfam" id="PF04932"/>
    </source>
</evidence>
<evidence type="ECO:0000256" key="2">
    <source>
        <dbReference type="ARBA" id="ARBA00022692"/>
    </source>
</evidence>
<feature type="transmembrane region" description="Helical" evidence="5">
    <location>
        <begin position="88"/>
        <end position="107"/>
    </location>
</feature>
<feature type="transmembrane region" description="Helical" evidence="5">
    <location>
        <begin position="65"/>
        <end position="82"/>
    </location>
</feature>
<dbReference type="Pfam" id="PF04932">
    <property type="entry name" value="Wzy_C"/>
    <property type="match status" value="1"/>
</dbReference>
<feature type="transmembrane region" description="Helical" evidence="5">
    <location>
        <begin position="340"/>
        <end position="359"/>
    </location>
</feature>
<evidence type="ECO:0000256" key="4">
    <source>
        <dbReference type="ARBA" id="ARBA00023136"/>
    </source>
</evidence>
<evidence type="ECO:0000313" key="7">
    <source>
        <dbReference type="EMBL" id="EGK05465.1"/>
    </source>
</evidence>
<comment type="caution">
    <text evidence="7">The sequence shown here is derived from an EMBL/GenBank/DDBJ whole genome shotgun (WGS) entry which is preliminary data.</text>
</comment>
<evidence type="ECO:0000256" key="1">
    <source>
        <dbReference type="ARBA" id="ARBA00004141"/>
    </source>
</evidence>
<dbReference type="GeneID" id="78083293"/>
<dbReference type="eggNOG" id="ENOG503410W">
    <property type="taxonomic scope" value="Bacteria"/>
</dbReference>
<dbReference type="AlphaFoldDB" id="F8X398"/>
<dbReference type="HOGENOM" id="CLU_675663_0_0_10"/>
<feature type="transmembrane region" description="Helical" evidence="5">
    <location>
        <begin position="34"/>
        <end position="53"/>
    </location>
</feature>
<evidence type="ECO:0000256" key="3">
    <source>
        <dbReference type="ARBA" id="ARBA00022989"/>
    </source>
</evidence>
<dbReference type="GO" id="GO:0016020">
    <property type="term" value="C:membrane"/>
    <property type="evidence" value="ECO:0007669"/>
    <property type="project" value="UniProtKB-SubCell"/>
</dbReference>
<feature type="transmembrane region" description="Helical" evidence="5">
    <location>
        <begin position="247"/>
        <end position="265"/>
    </location>
</feature>
<protein>
    <recommendedName>
        <fullName evidence="6">O-antigen ligase-related domain-containing protein</fullName>
    </recommendedName>
</protein>
<evidence type="ECO:0000256" key="5">
    <source>
        <dbReference type="SAM" id="Phobius"/>
    </source>
</evidence>
<keyword evidence="3 5" id="KW-1133">Transmembrane helix</keyword>
<dbReference type="Proteomes" id="UP000006420">
    <property type="component" value="Unassembled WGS sequence"/>
</dbReference>
<feature type="transmembrane region" description="Helical" evidence="5">
    <location>
        <begin position="12"/>
        <end position="28"/>
    </location>
</feature>
<accession>F8X398</accession>
<dbReference type="InterPro" id="IPR007016">
    <property type="entry name" value="O-antigen_ligase-rel_domated"/>
</dbReference>
<name>F8X398_9BACT</name>
<feature type="transmembrane region" description="Helical" evidence="5">
    <location>
        <begin position="182"/>
        <end position="203"/>
    </location>
</feature>
<feature type="transmembrane region" description="Helical" evidence="5">
    <location>
        <begin position="371"/>
        <end position="397"/>
    </location>
</feature>
<evidence type="ECO:0000313" key="8">
    <source>
        <dbReference type="Proteomes" id="UP000006420"/>
    </source>
</evidence>
<sequence length="407" mass="46110">MTSSPLVIERRDWFGIILLFLVMMISGGNHLFPRNPICLLIIAGYSLKIYRFNNGITLKYVSSKLWLFITIFLVIIVLQTILGGNLDSAALAALSSVIAGLFVYTYYKHEGIDVLIADITVLLKIFIILGLLSFLLYTFTPDLFSKYTFIDSYGDKRSVSHIAFLFYKGLDIQGLSSRLYGFFWEPGIFQIYLNIFLLIQIFYFRQKAWIVVTLLAIYLTKSTTGYFIAIIILGYISARFFYKERNLYSSISILCTTIIALFFVWNNIVSVNVEEKVAGAQSGSFFARQADVIAGLSIAVENPVIGIGANTDRFKQMRSKIAWQGKLSGSKTKDSGTTNGIISLMYIWGIPFSLWYLWALIKQNILHKNRWLMAILLILSLSSEPLAMTPFFLLFVYSGLDSKTINN</sequence>
<keyword evidence="8" id="KW-1185">Reference proteome</keyword>
<keyword evidence="2 5" id="KW-0812">Transmembrane</keyword>
<feature type="transmembrane region" description="Helical" evidence="5">
    <location>
        <begin position="119"/>
        <end position="139"/>
    </location>
</feature>
<organism evidence="7 8">
    <name type="scientific">Dysgonomonas mossii DSM 22836</name>
    <dbReference type="NCBI Taxonomy" id="742767"/>
    <lineage>
        <taxon>Bacteria</taxon>
        <taxon>Pseudomonadati</taxon>
        <taxon>Bacteroidota</taxon>
        <taxon>Bacteroidia</taxon>
        <taxon>Bacteroidales</taxon>
        <taxon>Dysgonomonadaceae</taxon>
        <taxon>Dysgonomonas</taxon>
    </lineage>
</organism>
<feature type="domain" description="O-antigen ligase-related" evidence="6">
    <location>
        <begin position="210"/>
        <end position="318"/>
    </location>
</feature>
<feature type="transmembrane region" description="Helical" evidence="5">
    <location>
        <begin position="209"/>
        <end position="235"/>
    </location>
</feature>
<proteinExistence type="predicted"/>
<dbReference type="OrthoDB" id="834927at2"/>
<reference evidence="7 8" key="1">
    <citation type="submission" date="2011-04" db="EMBL/GenBank/DDBJ databases">
        <title>The Genome Sequence of Dysgonomonas mossii DSM 22836.</title>
        <authorList>
            <consortium name="The Broad Institute Genome Sequencing Platform"/>
            <person name="Earl A."/>
            <person name="Ward D."/>
            <person name="Feldgarden M."/>
            <person name="Gevers D."/>
            <person name="Pudlo N."/>
            <person name="Martens E."/>
            <person name="Allen-Vercoe E."/>
            <person name="Young S.K."/>
            <person name="Zeng Q."/>
            <person name="Gargeya S."/>
            <person name="Fitzgerald M."/>
            <person name="Haas B."/>
            <person name="Abouelleil A."/>
            <person name="Alvarado L."/>
            <person name="Arachchi H.M."/>
            <person name="Berlin A."/>
            <person name="Brown A."/>
            <person name="Chapman S.B."/>
            <person name="Chen Z."/>
            <person name="Dunbar C."/>
            <person name="Freedman E."/>
            <person name="Gearin G."/>
            <person name="Gellesch M."/>
            <person name="Goldberg J."/>
            <person name="Griggs A."/>
            <person name="Gujja S."/>
            <person name="Heiman D."/>
            <person name="Howarth C."/>
            <person name="Larson L."/>
            <person name="Lui A."/>
            <person name="MacDonald P.J.P."/>
            <person name="Mehta T."/>
            <person name="Montmayeur A."/>
            <person name="Murphy C."/>
            <person name="Neiman D."/>
            <person name="Pearson M."/>
            <person name="Priest M."/>
            <person name="Roberts A."/>
            <person name="Saif S."/>
            <person name="Shea T."/>
            <person name="Shenoy N."/>
            <person name="Sisk P."/>
            <person name="Stolte C."/>
            <person name="Sykes S."/>
            <person name="Yandava C."/>
            <person name="Wortman J."/>
            <person name="Nusbaum C."/>
            <person name="Birren B."/>
        </authorList>
    </citation>
    <scope>NUCLEOTIDE SEQUENCE [LARGE SCALE GENOMIC DNA]</scope>
    <source>
        <strain evidence="7 8">DSM 22836</strain>
    </source>
</reference>
<keyword evidence="4 5" id="KW-0472">Membrane</keyword>
<dbReference type="EMBL" id="ADLW01000014">
    <property type="protein sequence ID" value="EGK05465.1"/>
    <property type="molecule type" value="Genomic_DNA"/>
</dbReference>
<dbReference type="RefSeq" id="WP_006844031.1">
    <property type="nucleotide sequence ID" value="NZ_AQWJ01000004.1"/>
</dbReference>
<dbReference type="STRING" id="742767.HMPREF9456_02666"/>
<gene>
    <name evidence="7" type="ORF">HMPREF9456_02666</name>
</gene>